<evidence type="ECO:0000313" key="2">
    <source>
        <dbReference type="Proteomes" id="UP001165960"/>
    </source>
</evidence>
<keyword evidence="2" id="KW-1185">Reference proteome</keyword>
<evidence type="ECO:0000313" key="1">
    <source>
        <dbReference type="EMBL" id="KAJ9082396.1"/>
    </source>
</evidence>
<organism evidence="1 2">
    <name type="scientific">Entomophthora muscae</name>
    <dbReference type="NCBI Taxonomy" id="34485"/>
    <lineage>
        <taxon>Eukaryota</taxon>
        <taxon>Fungi</taxon>
        <taxon>Fungi incertae sedis</taxon>
        <taxon>Zoopagomycota</taxon>
        <taxon>Entomophthoromycotina</taxon>
        <taxon>Entomophthoromycetes</taxon>
        <taxon>Entomophthorales</taxon>
        <taxon>Entomophthoraceae</taxon>
        <taxon>Entomophthora</taxon>
    </lineage>
</organism>
<gene>
    <name evidence="1" type="ORF">DSO57_1004965</name>
</gene>
<comment type="caution">
    <text evidence="1">The sequence shown here is derived from an EMBL/GenBank/DDBJ whole genome shotgun (WGS) entry which is preliminary data.</text>
</comment>
<name>A0ACC2U6W5_9FUNG</name>
<dbReference type="EMBL" id="QTSX02001433">
    <property type="protein sequence ID" value="KAJ9082396.1"/>
    <property type="molecule type" value="Genomic_DNA"/>
</dbReference>
<protein>
    <submittedName>
        <fullName evidence="1">Uncharacterized protein</fullName>
    </submittedName>
</protein>
<dbReference type="Proteomes" id="UP001165960">
    <property type="component" value="Unassembled WGS sequence"/>
</dbReference>
<accession>A0ACC2U6W5</accession>
<proteinExistence type="predicted"/>
<sequence length="197" mass="22099">MNGANHSGTRVSFKQTTFQPQAAIPKTTNTVPNERHSNTIFIHSIKPGVHPRSKQSFKAYSLNDNISLMKLLLKENPFAAPFGSKLQSWTRLSDSILQMGHRTNPKKCREYLTKFLEEQEKSEWFQKRTAGSKPDLSELEVLVEKAILQKRAGANKSQRPDGSSPHILNGSKSQAISIQSCPTIQVTDNVSDLIFHQ</sequence>
<reference evidence="1" key="1">
    <citation type="submission" date="2022-04" db="EMBL/GenBank/DDBJ databases">
        <title>Genome of the entomopathogenic fungus Entomophthora muscae.</title>
        <authorList>
            <person name="Elya C."/>
            <person name="Lovett B.R."/>
            <person name="Lee E."/>
            <person name="Macias A.M."/>
            <person name="Hajek A.E."/>
            <person name="De Bivort B.L."/>
            <person name="Kasson M.T."/>
            <person name="De Fine Licht H.H."/>
            <person name="Stajich J.E."/>
        </authorList>
    </citation>
    <scope>NUCLEOTIDE SEQUENCE</scope>
    <source>
        <strain evidence="1">Berkeley</strain>
    </source>
</reference>